<reference evidence="2" key="1">
    <citation type="submission" date="2021-01" db="EMBL/GenBank/DDBJ databases">
        <authorList>
            <person name="Corre E."/>
            <person name="Pelletier E."/>
            <person name="Niang G."/>
            <person name="Scheremetjew M."/>
            <person name="Finn R."/>
            <person name="Kale V."/>
            <person name="Holt S."/>
            <person name="Cochrane G."/>
            <person name="Meng A."/>
            <person name="Brown T."/>
            <person name="Cohen L."/>
        </authorList>
    </citation>
    <scope>NUCLEOTIDE SEQUENCE</scope>
    <source>
        <strain evidence="2">LB1974</strain>
    </source>
</reference>
<dbReference type="EMBL" id="HBJB01002629">
    <property type="protein sequence ID" value="CAE0842840.1"/>
    <property type="molecule type" value="Transcribed_RNA"/>
</dbReference>
<gene>
    <name evidence="2" type="ORF">OMAR00294_LOCUS2153</name>
</gene>
<proteinExistence type="predicted"/>
<dbReference type="PROSITE" id="PS51286">
    <property type="entry name" value="RAP"/>
    <property type="match status" value="1"/>
</dbReference>
<organism evidence="2">
    <name type="scientific">Oxyrrhis marina</name>
    <name type="common">Dinoflagellate</name>
    <dbReference type="NCBI Taxonomy" id="2969"/>
    <lineage>
        <taxon>Eukaryota</taxon>
        <taxon>Sar</taxon>
        <taxon>Alveolata</taxon>
        <taxon>Dinophyceae</taxon>
        <taxon>Oxyrrhinales</taxon>
        <taxon>Oxyrrhinaceae</taxon>
        <taxon>Oxyrrhis</taxon>
    </lineage>
</organism>
<protein>
    <recommendedName>
        <fullName evidence="1">RAP domain-containing protein</fullName>
    </recommendedName>
</protein>
<feature type="domain" description="RAP" evidence="1">
    <location>
        <begin position="156"/>
        <end position="213"/>
    </location>
</feature>
<name>A0A7S4GPA6_OXYMA</name>
<sequence>MGGAPGGPLPSNSDQISRLTINKLESIFAQQFRNAVNPMPVALLYNDEAKDYILDRLRKVHITCRPQHLMAAYESAVAVRVLAPQVFHNLHPQSKSFYSRLSERYIKSRPREPSPLLWDVSDKLSELEMMHRNTFQWGPFPMDIALEDSQGNGRRDCIFVDSPTSFYLSTNQYLPRKKLRHHLLTSLGWNVRRVRWDEWLSLEPDKRVEWLRVLMSSPAPTELLDVELAPVKEQLTEFMRFKAIVKQQRYQDRYEPETMDLGL</sequence>
<evidence type="ECO:0000259" key="1">
    <source>
        <dbReference type="PROSITE" id="PS51286"/>
    </source>
</evidence>
<dbReference type="InterPro" id="IPR013584">
    <property type="entry name" value="RAP"/>
</dbReference>
<dbReference type="AlphaFoldDB" id="A0A7S4GPA6"/>
<dbReference type="SMART" id="SM00952">
    <property type="entry name" value="RAP"/>
    <property type="match status" value="1"/>
</dbReference>
<accession>A0A7S4GPA6</accession>
<evidence type="ECO:0000313" key="2">
    <source>
        <dbReference type="EMBL" id="CAE0842840.1"/>
    </source>
</evidence>
<dbReference type="Pfam" id="PF08373">
    <property type="entry name" value="RAP"/>
    <property type="match status" value="1"/>
</dbReference>